<dbReference type="AlphaFoldDB" id="C9JFL1"/>
<gene>
    <name evidence="2" type="primary">POM121C</name>
</gene>
<dbReference type="GeneTree" id="ENSGT00940000153253"/>
<dbReference type="SwissPalm" id="C9JFL1"/>
<dbReference type="OrthoDB" id="6510268at2759"/>
<dbReference type="PANTHER" id="PTHR23193">
    <property type="entry name" value="NUCLEAR PORE COMPLEX PROTEIN NUP"/>
    <property type="match status" value="1"/>
</dbReference>
<name>C9JFL1_HUMAN</name>
<evidence type="ECO:0000256" key="1">
    <source>
        <dbReference type="SAM" id="MobiDB-lite"/>
    </source>
</evidence>
<dbReference type="EMBL" id="AC211429">
    <property type="status" value="NOT_ANNOTATED_CDS"/>
    <property type="molecule type" value="Genomic_DNA"/>
</dbReference>
<feature type="non-terminal residue" evidence="2">
    <location>
        <position position="107"/>
    </location>
</feature>
<dbReference type="Ensembl" id="ENST00000439629.2">
    <property type="protein sequence ID" value="ENSP00000410033.1"/>
    <property type="gene ID" value="ENSG00000272391.6"/>
</dbReference>
<reference evidence="2" key="5">
    <citation type="submission" date="2025-09" db="UniProtKB">
        <authorList>
            <consortium name="Ensembl"/>
        </authorList>
    </citation>
    <scope>IDENTIFICATION</scope>
</reference>
<keyword evidence="4 5" id="KW-1267">Proteomics identification</keyword>
<dbReference type="Proteomes" id="UP000005640">
    <property type="component" value="Chromosome 7"/>
</dbReference>
<accession>C9JFL1</accession>
<organism evidence="2 3">
    <name type="scientific">Homo sapiens</name>
    <name type="common">Human</name>
    <dbReference type="NCBI Taxonomy" id="9606"/>
    <lineage>
        <taxon>Eukaryota</taxon>
        <taxon>Metazoa</taxon>
        <taxon>Chordata</taxon>
        <taxon>Craniata</taxon>
        <taxon>Vertebrata</taxon>
        <taxon>Euteleostomi</taxon>
        <taxon>Mammalia</taxon>
        <taxon>Eutheria</taxon>
        <taxon>Euarchontoglires</taxon>
        <taxon>Primates</taxon>
        <taxon>Haplorrhini</taxon>
        <taxon>Catarrhini</taxon>
        <taxon>Hominidae</taxon>
        <taxon>Homo</taxon>
    </lineage>
</organism>
<protein>
    <submittedName>
        <fullName evidence="2">POM121 transmembrane nucleoporin C</fullName>
    </submittedName>
</protein>
<dbReference type="PANTHER" id="PTHR23193:SF47">
    <property type="entry name" value="NUCLEAR ENVELOPE PORE MEMBRANE PROTEIN POM 121"/>
    <property type="match status" value="1"/>
</dbReference>
<reference evidence="2" key="4">
    <citation type="submission" date="2025-08" db="UniProtKB">
        <authorList>
            <consortium name="Ensembl"/>
        </authorList>
    </citation>
    <scope>IDENTIFICATION</scope>
</reference>
<feature type="region of interest" description="Disordered" evidence="1">
    <location>
        <begin position="1"/>
        <end position="107"/>
    </location>
</feature>
<evidence type="ECO:0000313" key="3">
    <source>
        <dbReference type="Proteomes" id="UP000005640"/>
    </source>
</evidence>
<proteinExistence type="evidence at protein level"/>
<evidence type="ECO:0007829" key="5">
    <source>
        <dbReference type="ProteomicsDB" id="C9JFL1"/>
    </source>
</evidence>
<dbReference type="HOGENOM" id="CLU_2215852_0_0_1"/>
<dbReference type="ExpressionAtlas" id="C9JFL1">
    <property type="expression patterns" value="baseline and differential"/>
</dbReference>
<keyword evidence="3" id="KW-1185">Reference proteome</keyword>
<reference evidence="2 3" key="1">
    <citation type="journal article" date="2001" name="Nature">
        <title>Initial sequencing and analysis of the human genome.</title>
        <authorList>
            <consortium name="International Human Genome Sequencing Consortium"/>
            <person name="Lander E.S."/>
            <person name="Linton L.M."/>
            <person name="Birren B."/>
            <person name="Nusbaum C."/>
            <person name="Zody M.C."/>
            <person name="Baldwin J."/>
            <person name="Devon K."/>
            <person name="Dewar K."/>
            <person name="Doyle M."/>
            <person name="FitzHugh W."/>
            <person name="Funke R."/>
            <person name="Gage D."/>
            <person name="Harris K."/>
            <person name="Heaford A."/>
            <person name="Howland J."/>
            <person name="Kann L."/>
            <person name="Lehoczky J."/>
            <person name="LeVine R."/>
            <person name="McEwan P."/>
            <person name="McKernan K."/>
            <person name="Meldrim J."/>
            <person name="Mesirov J.P."/>
            <person name="Miranda C."/>
            <person name="Morris W."/>
            <person name="Naylor J."/>
            <person name="Raymond C."/>
            <person name="Rosetti M."/>
            <person name="Santos R."/>
            <person name="Sheridan A."/>
            <person name="Sougnez C."/>
            <person name="Stange-Thomann N."/>
            <person name="Stojanovic N."/>
            <person name="Subramanian A."/>
            <person name="Wyman D."/>
            <person name="Rogers J."/>
            <person name="Sulston J."/>
            <person name="Ainscough R."/>
            <person name="Beck S."/>
            <person name="Bentley D."/>
            <person name="Burton J."/>
            <person name="Clee C."/>
            <person name="Carter N."/>
            <person name="Coulson A."/>
            <person name="Deadman R."/>
            <person name="Deloukas P."/>
            <person name="Dunham A."/>
            <person name="Dunham I."/>
            <person name="Durbin R."/>
            <person name="French L."/>
            <person name="Grafham D."/>
            <person name="Gregory S."/>
            <person name="Hubbard T."/>
            <person name="Humphray S."/>
            <person name="Hunt A."/>
            <person name="Jones M."/>
            <person name="Lloyd C."/>
            <person name="McMurray A."/>
            <person name="Matthews L."/>
            <person name="Mercer S."/>
            <person name="Milne S."/>
            <person name="Mullikin J.C."/>
            <person name="Mungall A."/>
            <person name="Plumb R."/>
            <person name="Ross M."/>
            <person name="Shownkeen R."/>
            <person name="Sims S."/>
            <person name="Waterston R.H."/>
            <person name="Wilson R.K."/>
            <person name="Hillier L.W."/>
            <person name="McPherson J.D."/>
            <person name="Marra M.A."/>
            <person name="Mardis E.R."/>
            <person name="Fulton L.A."/>
            <person name="Chinwalla A.T."/>
            <person name="Pepin K.H."/>
            <person name="Gish W.R."/>
            <person name="Chissoe S.L."/>
            <person name="Wendl M.C."/>
            <person name="Delehaunty K.D."/>
            <person name="Miner T.L."/>
            <person name="Delehaunty A."/>
            <person name="Kramer J.B."/>
            <person name="Cook L.L."/>
            <person name="Fulton R.S."/>
            <person name="Johnson D.L."/>
            <person name="Minx P.J."/>
            <person name="Clifton S.W."/>
            <person name="Hawkins T."/>
            <person name="Branscomb E."/>
            <person name="Predki P."/>
            <person name="Richardson P."/>
            <person name="Wenning S."/>
            <person name="Slezak T."/>
            <person name="Doggett N."/>
            <person name="Cheng J.F."/>
            <person name="Olsen A."/>
            <person name="Lucas S."/>
            <person name="Elkin C."/>
            <person name="Uberbacher E."/>
            <person name="Frazier M."/>
            <person name="Gibbs R.A."/>
            <person name="Muzny D.M."/>
            <person name="Scherer S.E."/>
            <person name="Bouck J.B."/>
            <person name="Sodergren E.J."/>
            <person name="Worley K.C."/>
            <person name="Rives C.M."/>
            <person name="Gorrell J.H."/>
            <person name="Metzker M.L."/>
            <person name="Naylor S.L."/>
            <person name="Kucherlapati R.S."/>
            <person name="Nelson D.L."/>
            <person name="Weinstock G.M."/>
            <person name="Sakaki Y."/>
            <person name="Fujiyama A."/>
            <person name="Hattori M."/>
            <person name="Yada T."/>
            <person name="Toyoda A."/>
            <person name="Itoh T."/>
            <person name="Kawagoe C."/>
            <person name="Watanabe H."/>
            <person name="Totoki Y."/>
            <person name="Taylor T."/>
            <person name="Weissenbach J."/>
            <person name="Heilig R."/>
            <person name="Saurin W."/>
            <person name="Artiguenave F."/>
            <person name="Brottier P."/>
            <person name="Bruls T."/>
            <person name="Pelletier E."/>
            <person name="Robert C."/>
            <person name="Wincker P."/>
            <person name="Smith D.R."/>
            <person name="Doucette-Stamm L."/>
            <person name="Rubenfield M."/>
            <person name="Weinstock K."/>
            <person name="Lee H.M."/>
            <person name="Dubois J."/>
            <person name="Rosenthal A."/>
            <person name="Platzer M."/>
            <person name="Nyakatura G."/>
            <person name="Taudien S."/>
            <person name="Rump A."/>
            <person name="Yang H."/>
            <person name="Yu J."/>
            <person name="Wang J."/>
            <person name="Huang G."/>
            <person name="Gu J."/>
            <person name="Hood L."/>
            <person name="Rowen L."/>
            <person name="Madan A."/>
            <person name="Qin S."/>
            <person name="Davis R.W."/>
            <person name="Federspiel N.A."/>
            <person name="Abola A.P."/>
            <person name="Proctor M.J."/>
            <person name="Myers R.M."/>
            <person name="Schmutz J."/>
            <person name="Dickson M."/>
            <person name="Grimwood J."/>
            <person name="Cox D.R."/>
            <person name="Olson M.V."/>
            <person name="Kaul R."/>
            <person name="Raymond C."/>
            <person name="Shimizu N."/>
            <person name="Kawasaki K."/>
            <person name="Minoshima S."/>
            <person name="Evans G.A."/>
            <person name="Athanasiou M."/>
            <person name="Schultz R."/>
            <person name="Roe B.A."/>
            <person name="Chen F."/>
            <person name="Pan H."/>
            <person name="Ramser J."/>
            <person name="Lehrach H."/>
            <person name="Reinhardt R."/>
            <person name="McCombie W.R."/>
            <person name="de la Bastide M."/>
            <person name="Dedhia N."/>
            <person name="Blocker H."/>
            <person name="Hornischer K."/>
            <person name="Nordsiek G."/>
            <person name="Agarwala R."/>
            <person name="Aravind L."/>
            <person name="Bailey J.A."/>
            <person name="Bateman A."/>
            <person name="Batzoglou S."/>
            <person name="Birney E."/>
            <person name="Bork P."/>
            <person name="Brown D.G."/>
            <person name="Burge C.B."/>
            <person name="Cerutti L."/>
            <person name="Chen H.C."/>
            <person name="Church D."/>
            <person name="Clamp M."/>
            <person name="Copley R.R."/>
            <person name="Doerks T."/>
            <person name="Eddy S.R."/>
            <person name="Eichler E.E."/>
            <person name="Furey T.S."/>
            <person name="Galagan J."/>
            <person name="Gilbert J.G."/>
            <person name="Harmon C."/>
            <person name="Hayashizaki Y."/>
            <person name="Haussler D."/>
            <person name="Hermjakob H."/>
            <person name="Hokamp K."/>
            <person name="Jang W."/>
            <person name="Johnson L.S."/>
            <person name="Jones T.A."/>
            <person name="Kasif S."/>
            <person name="Kaspryzk A."/>
            <person name="Kennedy S."/>
            <person name="Kent W.J."/>
            <person name="Kitts P."/>
            <person name="Koonin E.V."/>
            <person name="Korf I."/>
            <person name="Kulp D."/>
            <person name="Lancet D."/>
            <person name="Lowe T.M."/>
            <person name="McLysaght A."/>
            <person name="Mikkelsen T."/>
            <person name="Moran J.V."/>
            <person name="Mulder N."/>
            <person name="Pollara V.J."/>
            <person name="Ponting C.P."/>
            <person name="Schuler G."/>
            <person name="Schultz J."/>
            <person name="Slater G."/>
            <person name="Smit A.F."/>
            <person name="Stupka E."/>
            <person name="Szustakowski J."/>
            <person name="Thierry-Mieg D."/>
            <person name="Thierry-Mieg J."/>
            <person name="Wagner L."/>
            <person name="Wallis J."/>
            <person name="Wheeler R."/>
            <person name="Williams A."/>
            <person name="Wolf Y.I."/>
            <person name="Wolfe K.H."/>
            <person name="Yang S.P."/>
            <person name="Yeh R.F."/>
            <person name="Collins F."/>
            <person name="Guyer M.S."/>
            <person name="Peterson J."/>
            <person name="Felsenfeld A."/>
            <person name="Wetterstrand K.A."/>
            <person name="Patrinos A."/>
            <person name="Morgan M.J."/>
            <person name="de Jong P."/>
            <person name="Catanese J.J."/>
            <person name="Osoegawa K."/>
            <person name="Shizuya H."/>
            <person name="Choi S."/>
            <person name="Chen Y.J."/>
        </authorList>
    </citation>
    <scope>NUCLEOTIDE SEQUENCE [LARGE SCALE GENOMIC DNA]</scope>
</reference>
<sequence length="107" mass="11317">MSSLTGAYTSGIPSSSRNAITSSYSSTRGISQLWKRNGPSSSPFSSPASSRSQTPERPAKKIREEELCHHSSSSTPLAADKESQGEKAADTTPRKKQNSNSQSTPGS</sequence>
<feature type="compositionally biased region" description="Basic and acidic residues" evidence="1">
    <location>
        <begin position="79"/>
        <end position="93"/>
    </location>
</feature>
<feature type="compositionally biased region" description="Low complexity" evidence="1">
    <location>
        <begin position="39"/>
        <end position="52"/>
    </location>
</feature>
<dbReference type="InterPro" id="IPR026054">
    <property type="entry name" value="Nucleoporin"/>
</dbReference>
<dbReference type="HGNC" id="HGNC:34005">
    <property type="gene designation" value="POM121C"/>
</dbReference>
<dbReference type="ChiTaRS" id="POM121C">
    <property type="organism name" value="human"/>
</dbReference>
<evidence type="ECO:0000313" key="2">
    <source>
        <dbReference type="Ensembl" id="ENSP00000410033.1"/>
    </source>
</evidence>
<dbReference type="MassIVE" id="C9JFL1"/>
<dbReference type="VEuPathDB" id="HostDB:ENSG00000272391"/>
<evidence type="ECO:0007829" key="4">
    <source>
        <dbReference type="PeptideAtlas" id="C9JFL1"/>
    </source>
</evidence>
<dbReference type="OpenTargets" id="ENSG00000272391"/>
<feature type="compositionally biased region" description="Basic and acidic residues" evidence="1">
    <location>
        <begin position="57"/>
        <end position="69"/>
    </location>
</feature>
<dbReference type="Bgee" id="ENSG00000272391">
    <property type="expression patterns" value="Expressed in islet of Langerhans and 101 other cell types or tissues"/>
</dbReference>
<feature type="compositionally biased region" description="Polar residues" evidence="1">
    <location>
        <begin position="1"/>
        <end position="30"/>
    </location>
</feature>
<dbReference type="Ensembl" id="ENST00000439629.2">
    <property type="protein sequence ID" value="ENSP00000410033.1"/>
    <property type="gene ID" value="ENSG00000272391.7"/>
</dbReference>
<feature type="compositionally biased region" description="Polar residues" evidence="1">
    <location>
        <begin position="98"/>
        <end position="107"/>
    </location>
</feature>
<dbReference type="Pfam" id="PF15229">
    <property type="entry name" value="POM121"/>
    <property type="match status" value="1"/>
</dbReference>
<dbReference type="UCSC" id="uc064emg.1">
    <property type="organism name" value="human"/>
</dbReference>
<dbReference type="OMA" id="VCCIVCY"/>
<dbReference type="ProteomicsDB" id="9998"/>
<reference evidence="2 3" key="3">
    <citation type="journal article" date="2004" name="Nature">
        <title>Finishing the euchromatic sequence of the human genome.</title>
        <authorList>
            <consortium name="International Human Genome Sequencing Consortium"/>
        </authorList>
    </citation>
    <scope>NUCLEOTIDE SEQUENCE [LARGE SCALE GENOMIC DNA]</scope>
</reference>
<dbReference type="Antibodypedia" id="74341">
    <property type="antibodies" value="7 antibodies from 3 providers"/>
</dbReference>
<reference evidence="2 3" key="2">
    <citation type="journal article" date="2003" name="Nature">
        <title>The DNA sequence of human chromosome 7.</title>
        <authorList>
            <person name="Hillier L.W."/>
            <person name="Fulton R.S."/>
            <person name="Fulton L.A."/>
            <person name="Graves T.A."/>
            <person name="Pepin K.H."/>
            <person name="Wagner-McPherson C."/>
            <person name="Layman D."/>
            <person name="Maas J."/>
            <person name="Jaeger S."/>
            <person name="Walker R."/>
            <person name="Wylie K."/>
            <person name="Sekhon M."/>
            <person name="Becker M.C."/>
            <person name="O'Laughlin M.D."/>
            <person name="Schaller M.E."/>
            <person name="Fewell G.A."/>
            <person name="Delehaunty K.D."/>
            <person name="Miner T.L."/>
            <person name="Nash W.E."/>
            <person name="Cordes M."/>
            <person name="Du H."/>
            <person name="Sun H."/>
            <person name="Edwards J."/>
            <person name="Bradshaw-Cordum H."/>
            <person name="Ali J."/>
            <person name="Andrews S."/>
            <person name="Isak A."/>
            <person name="Vanbrunt A."/>
            <person name="Nguyen C."/>
            <person name="Du F."/>
            <person name="Lamar B."/>
            <person name="Courtney L."/>
            <person name="Kalicki J."/>
            <person name="Ozersky P."/>
            <person name="Bielicki L."/>
            <person name="Scott K."/>
            <person name="Holmes A."/>
            <person name="Harkins R."/>
            <person name="Harris A."/>
            <person name="Strong C.M."/>
            <person name="Hou S."/>
            <person name="Tomlinson C."/>
            <person name="Dauphin-Kohlberg S."/>
            <person name="Kozlowicz-Reilly A."/>
            <person name="Leonard S."/>
            <person name="Rohlfing T."/>
            <person name="Rock S.M."/>
            <person name="Tin-Wollam A.M."/>
            <person name="Abbott A."/>
            <person name="Minx P."/>
            <person name="Maupin R."/>
            <person name="Strowmatt C."/>
            <person name="Latreille P."/>
            <person name="Miller N."/>
            <person name="Johnson D."/>
            <person name="Murray J."/>
            <person name="Woessner J.P."/>
            <person name="Wendl M.C."/>
            <person name="Yang S.P."/>
            <person name="Schultz B.R."/>
            <person name="Wallis J.W."/>
            <person name="Spieth J."/>
            <person name="Bieri T.A."/>
            <person name="Nelson J.O."/>
            <person name="Berkowicz N."/>
            <person name="Wohldmann P.E."/>
            <person name="Cook L.L."/>
            <person name="Hickenbotham M.T."/>
            <person name="Eldred J."/>
            <person name="Williams D."/>
            <person name="Bedell J.A."/>
            <person name="Mardis E.R."/>
            <person name="Clifton S.W."/>
            <person name="Chissoe S.L."/>
            <person name="Marra M.A."/>
            <person name="Raymond C."/>
            <person name="Haugen E."/>
            <person name="Gillett W."/>
            <person name="Zhou Y."/>
            <person name="James R."/>
            <person name="Phelps K."/>
            <person name="Iadanoto S."/>
            <person name="Bubb K."/>
            <person name="Simms E."/>
            <person name="Levy R."/>
            <person name="Clendenning J."/>
            <person name="Kaul R."/>
            <person name="Kent W.J."/>
            <person name="Furey T.S."/>
            <person name="Baertsch R.A."/>
            <person name="Brent M.R."/>
            <person name="Keibler E."/>
            <person name="Flicek P."/>
            <person name="Bork P."/>
            <person name="Suyama M."/>
            <person name="Bailey J.A."/>
            <person name="Portnoy M.E."/>
            <person name="Torrents D."/>
            <person name="Chinwalla A.T."/>
            <person name="Gish W.R."/>
            <person name="Eddy S.R."/>
            <person name="McPherson J.D."/>
            <person name="Olson M.V."/>
            <person name="Eichler E.E."/>
            <person name="Green E.D."/>
            <person name="Waterston R.H."/>
            <person name="Wilson R.K."/>
        </authorList>
    </citation>
    <scope>NUCLEOTIDE SEQUENCE [LARGE SCALE GENOMIC DNA]</scope>
</reference>